<keyword evidence="2" id="KW-1185">Reference proteome</keyword>
<dbReference type="RefSeq" id="WP_202246098.1">
    <property type="nucleotide sequence ID" value="NZ_JAESIY010000012.1"/>
</dbReference>
<comment type="caution">
    <text evidence="1">The sequence shown here is derived from an EMBL/GenBank/DDBJ whole genome shotgun (WGS) entry which is preliminary data.</text>
</comment>
<evidence type="ECO:0008006" key="3">
    <source>
        <dbReference type="Google" id="ProtNLM"/>
    </source>
</evidence>
<gene>
    <name evidence="1" type="ORF">JL102_19275</name>
</gene>
<evidence type="ECO:0000313" key="2">
    <source>
        <dbReference type="Proteomes" id="UP000659388"/>
    </source>
</evidence>
<dbReference type="AlphaFoldDB" id="A0A937K2W8"/>
<organism evidence="1 2">
    <name type="scientific">Fulvivirga sediminis</name>
    <dbReference type="NCBI Taxonomy" id="2803949"/>
    <lineage>
        <taxon>Bacteria</taxon>
        <taxon>Pseudomonadati</taxon>
        <taxon>Bacteroidota</taxon>
        <taxon>Cytophagia</taxon>
        <taxon>Cytophagales</taxon>
        <taxon>Fulvivirgaceae</taxon>
        <taxon>Fulvivirga</taxon>
    </lineage>
</organism>
<protein>
    <recommendedName>
        <fullName evidence="3">Outer membrane protein beta-barrel domain-containing protein</fullName>
    </recommendedName>
</protein>
<evidence type="ECO:0000313" key="1">
    <source>
        <dbReference type="EMBL" id="MBL3658302.1"/>
    </source>
</evidence>
<sequence>MAKNTRFPILCIIFFMGLNLLCCSQGYGQQDIYWEKKFNPADRSFLKYRGIGVSFGVKSITFDSKIDQLHSYQTMQEGGKGSLVIGNDFDQISFNVAGWYYSSSQKTIDLFEFGITNHLYFLRAFGIKPQGIAPYVISGVRRQRYKFYGAYVDEDDRGDKGQQRGPESYLGGMQSTSLSLGLGVEYQLQSELEFIHFFAEAAGDLSFMSSVDGKAFIGTKTGHLYSFNLGVRFGLKKTNFRYLR</sequence>
<name>A0A937K2W8_9BACT</name>
<proteinExistence type="predicted"/>
<accession>A0A937K2W8</accession>
<reference evidence="1" key="1">
    <citation type="submission" date="2021-01" db="EMBL/GenBank/DDBJ databases">
        <title>Fulvivirga kasyanovii gen. nov., sp nov., a novel member of the phylum Bacteroidetes isolated from seawater in a mussel farm.</title>
        <authorList>
            <person name="Zhao L.-H."/>
            <person name="Wang Z.-J."/>
        </authorList>
    </citation>
    <scope>NUCLEOTIDE SEQUENCE</scope>
    <source>
        <strain evidence="1">2943</strain>
    </source>
</reference>
<dbReference type="EMBL" id="JAESIY010000012">
    <property type="protein sequence ID" value="MBL3658302.1"/>
    <property type="molecule type" value="Genomic_DNA"/>
</dbReference>
<dbReference type="Proteomes" id="UP000659388">
    <property type="component" value="Unassembled WGS sequence"/>
</dbReference>